<dbReference type="EMBL" id="KN837132">
    <property type="protein sequence ID" value="KIJ42097.1"/>
    <property type="molecule type" value="Genomic_DNA"/>
</dbReference>
<proteinExistence type="predicted"/>
<keyword evidence="3" id="KW-1185">Reference proteome</keyword>
<evidence type="ECO:0000256" key="1">
    <source>
        <dbReference type="SAM" id="MobiDB-lite"/>
    </source>
</evidence>
<organism evidence="2 3">
    <name type="scientific">Sphaerobolus stellatus (strain SS14)</name>
    <dbReference type="NCBI Taxonomy" id="990650"/>
    <lineage>
        <taxon>Eukaryota</taxon>
        <taxon>Fungi</taxon>
        <taxon>Dikarya</taxon>
        <taxon>Basidiomycota</taxon>
        <taxon>Agaricomycotina</taxon>
        <taxon>Agaricomycetes</taxon>
        <taxon>Phallomycetidae</taxon>
        <taxon>Geastrales</taxon>
        <taxon>Sphaerobolaceae</taxon>
        <taxon>Sphaerobolus</taxon>
    </lineage>
</organism>
<gene>
    <name evidence="2" type="ORF">M422DRAFT_254794</name>
</gene>
<dbReference type="HOGENOM" id="CLU_1005334_0_0_1"/>
<accession>A0A0C9VKA8</accession>
<dbReference type="Proteomes" id="UP000054279">
    <property type="component" value="Unassembled WGS sequence"/>
</dbReference>
<feature type="region of interest" description="Disordered" evidence="1">
    <location>
        <begin position="192"/>
        <end position="214"/>
    </location>
</feature>
<dbReference type="AlphaFoldDB" id="A0A0C9VKA8"/>
<name>A0A0C9VKA8_SPHS4</name>
<protein>
    <submittedName>
        <fullName evidence="2">Uncharacterized protein</fullName>
    </submittedName>
</protein>
<evidence type="ECO:0000313" key="2">
    <source>
        <dbReference type="EMBL" id="KIJ42097.1"/>
    </source>
</evidence>
<sequence length="277" mass="31189">MDESFGAREVWTARGTRSSGKDVFASAPKILAQCFLRTALQKESQMVKLRAFIIRHPKLESVYLDRMSLPEFPPHAVPHLSSLDFDRNGGELTYRLPQLTARNIRHFVPKLEGDQMLDVLKDMNDLRSCQLSGINDISKIHQISPHLERLSYNQTATSKRKRKLSDAAKRKASLPLSKLRRRKESRNWLHSNDIGKSGDVVRPGPTDPAMSSGSSWSQFNMKWSRIRLEQLGSIVQFTDGLTHLGGFLASETLEVTSPTQATILKELVNLIPTPSIC</sequence>
<reference evidence="2 3" key="1">
    <citation type="submission" date="2014-06" db="EMBL/GenBank/DDBJ databases">
        <title>Evolutionary Origins and Diversification of the Mycorrhizal Mutualists.</title>
        <authorList>
            <consortium name="DOE Joint Genome Institute"/>
            <consortium name="Mycorrhizal Genomics Consortium"/>
            <person name="Kohler A."/>
            <person name="Kuo A."/>
            <person name="Nagy L.G."/>
            <person name="Floudas D."/>
            <person name="Copeland A."/>
            <person name="Barry K.W."/>
            <person name="Cichocki N."/>
            <person name="Veneault-Fourrey C."/>
            <person name="LaButti K."/>
            <person name="Lindquist E.A."/>
            <person name="Lipzen A."/>
            <person name="Lundell T."/>
            <person name="Morin E."/>
            <person name="Murat C."/>
            <person name="Riley R."/>
            <person name="Ohm R."/>
            <person name="Sun H."/>
            <person name="Tunlid A."/>
            <person name="Henrissat B."/>
            <person name="Grigoriev I.V."/>
            <person name="Hibbett D.S."/>
            <person name="Martin F."/>
        </authorList>
    </citation>
    <scope>NUCLEOTIDE SEQUENCE [LARGE SCALE GENOMIC DNA]</scope>
    <source>
        <strain evidence="2 3">SS14</strain>
    </source>
</reference>
<evidence type="ECO:0000313" key="3">
    <source>
        <dbReference type="Proteomes" id="UP000054279"/>
    </source>
</evidence>